<feature type="domain" description="Expansin-like EG45" evidence="9">
    <location>
        <begin position="111"/>
        <end position="221"/>
    </location>
</feature>
<dbReference type="AlphaFoldDB" id="A0A328D3L9"/>
<name>A0A328D3L9_9ASTE</name>
<dbReference type="Proteomes" id="UP000249390">
    <property type="component" value="Unassembled WGS sequence"/>
</dbReference>
<dbReference type="Gene3D" id="2.40.40.10">
    <property type="entry name" value="RlpA-like domain"/>
    <property type="match status" value="1"/>
</dbReference>
<dbReference type="InterPro" id="IPR009009">
    <property type="entry name" value="RlpA-like_DPBB"/>
</dbReference>
<evidence type="ECO:0000259" key="9">
    <source>
        <dbReference type="PROSITE" id="PS50842"/>
    </source>
</evidence>
<protein>
    <recommendedName>
        <fullName evidence="7">Expansin</fullName>
    </recommendedName>
</protein>
<dbReference type="EMBL" id="NQVE01000194">
    <property type="protein sequence ID" value="RAL40412.1"/>
    <property type="molecule type" value="Genomic_DNA"/>
</dbReference>
<evidence type="ECO:0000259" key="10">
    <source>
        <dbReference type="PROSITE" id="PS50843"/>
    </source>
</evidence>
<dbReference type="GO" id="GO:0005576">
    <property type="term" value="C:extracellular region"/>
    <property type="evidence" value="ECO:0007669"/>
    <property type="project" value="InterPro"/>
</dbReference>
<evidence type="ECO:0000256" key="2">
    <source>
        <dbReference type="ARBA" id="ARBA00022512"/>
    </source>
</evidence>
<evidence type="ECO:0000256" key="3">
    <source>
        <dbReference type="ARBA" id="ARBA00022525"/>
    </source>
</evidence>
<dbReference type="InterPro" id="IPR036749">
    <property type="entry name" value="Expansin_CBD_sf"/>
</dbReference>
<dbReference type="Pfam" id="PF01357">
    <property type="entry name" value="Expansin_C"/>
    <property type="match status" value="1"/>
</dbReference>
<keyword evidence="3 7" id="KW-0964">Secreted</keyword>
<dbReference type="GO" id="GO:0016020">
    <property type="term" value="C:membrane"/>
    <property type="evidence" value="ECO:0007669"/>
    <property type="project" value="UniProtKB-SubCell"/>
</dbReference>
<evidence type="ECO:0000256" key="4">
    <source>
        <dbReference type="ARBA" id="ARBA00022729"/>
    </source>
</evidence>
<organism evidence="11 12">
    <name type="scientific">Cuscuta australis</name>
    <dbReference type="NCBI Taxonomy" id="267555"/>
    <lineage>
        <taxon>Eukaryota</taxon>
        <taxon>Viridiplantae</taxon>
        <taxon>Streptophyta</taxon>
        <taxon>Embryophyta</taxon>
        <taxon>Tracheophyta</taxon>
        <taxon>Spermatophyta</taxon>
        <taxon>Magnoliopsida</taxon>
        <taxon>eudicotyledons</taxon>
        <taxon>Gunneridae</taxon>
        <taxon>Pentapetalae</taxon>
        <taxon>asterids</taxon>
        <taxon>lamiids</taxon>
        <taxon>Solanales</taxon>
        <taxon>Convolvulaceae</taxon>
        <taxon>Cuscuteae</taxon>
        <taxon>Cuscuta</taxon>
        <taxon>Cuscuta subgen. Grammica</taxon>
        <taxon>Cuscuta sect. Cleistogrammica</taxon>
    </lineage>
</organism>
<evidence type="ECO:0000256" key="1">
    <source>
        <dbReference type="ARBA" id="ARBA00005392"/>
    </source>
</evidence>
<feature type="domain" description="Expansin-like CBD" evidence="10">
    <location>
        <begin position="232"/>
        <end position="312"/>
    </location>
</feature>
<sequence length="319" mass="35179">MAYSGGHVGGRGVVASSAGGLIINNVFVINLAIIITTTISLVRTTNANYNNIYSDEWVSGAHATFYGQPGDKPDSMVTNAAANANSGSARRWVGGVHATFYGGPNDFDYMGGACGYGKKTKEWYGADGTTALSFAWFNEGRSCGQCFEIKCDYAAYPQWCIRGTSVTVTVTNSCPSGGWGWCNPPRKHFDMAMPAWLKIAKYRAGIVPVLYRRVRCKRHDGVRFTVNGINQYFSMLLISNVGGAGAVRAVSFKSGRDKVWRPMQRNWGQNWNMDPRFKGQALSFRVTTEDGHTKTFRNALPYGWAHGQDYHTSINDQFY</sequence>
<reference evidence="11 12" key="1">
    <citation type="submission" date="2018-06" db="EMBL/GenBank/DDBJ databases">
        <title>The Genome of Cuscuta australis (Dodder) Provides Insight into the Evolution of Plant Parasitism.</title>
        <authorList>
            <person name="Liu H."/>
        </authorList>
    </citation>
    <scope>NUCLEOTIDE SEQUENCE [LARGE SCALE GENOMIC DNA]</scope>
    <source>
        <strain evidence="12">cv. Yunnan</strain>
        <tissue evidence="11">Vines</tissue>
    </source>
</reference>
<keyword evidence="8" id="KW-1133">Transmembrane helix</keyword>
<keyword evidence="5 8" id="KW-0472">Membrane</keyword>
<dbReference type="InterPro" id="IPR002963">
    <property type="entry name" value="Expansin"/>
</dbReference>
<keyword evidence="4" id="KW-0732">Signal</keyword>
<dbReference type="InterPro" id="IPR036908">
    <property type="entry name" value="RlpA-like_sf"/>
</dbReference>
<dbReference type="SMART" id="SM00837">
    <property type="entry name" value="DPBB_1"/>
    <property type="match status" value="1"/>
</dbReference>
<evidence type="ECO:0000313" key="11">
    <source>
        <dbReference type="EMBL" id="RAL40412.1"/>
    </source>
</evidence>
<dbReference type="PROSITE" id="PS50843">
    <property type="entry name" value="EXPANSIN_CBD"/>
    <property type="match status" value="1"/>
</dbReference>
<evidence type="ECO:0000313" key="12">
    <source>
        <dbReference type="Proteomes" id="UP000249390"/>
    </source>
</evidence>
<dbReference type="SUPFAM" id="SSF49590">
    <property type="entry name" value="PHL pollen allergen"/>
    <property type="match status" value="1"/>
</dbReference>
<evidence type="ECO:0000256" key="8">
    <source>
        <dbReference type="SAM" id="Phobius"/>
    </source>
</evidence>
<dbReference type="CDD" id="cd22274">
    <property type="entry name" value="DPBB_EXPA_N"/>
    <property type="match status" value="1"/>
</dbReference>
<dbReference type="InterPro" id="IPR007118">
    <property type="entry name" value="Expan_Lol_pI"/>
</dbReference>
<dbReference type="PROSITE" id="PS50842">
    <property type="entry name" value="EXPANSIN_EG45"/>
    <property type="match status" value="1"/>
</dbReference>
<keyword evidence="12" id="KW-1185">Reference proteome</keyword>
<feature type="transmembrane region" description="Helical" evidence="8">
    <location>
        <begin position="21"/>
        <end position="42"/>
    </location>
</feature>
<dbReference type="InterPro" id="IPR007112">
    <property type="entry name" value="Expansin/allergen_DPBB_dom"/>
</dbReference>
<comment type="function">
    <text evidence="7">Causes loosening and extension of plant cell walls by disrupting non-covalent bonding between cellulose microfibrils and matrix glucans. No enzymatic activity has been found.</text>
</comment>
<keyword evidence="6 7" id="KW-0961">Cell wall biogenesis/degradation</keyword>
<accession>A0A328D3L9</accession>
<gene>
    <name evidence="11" type="ORF">DM860_006482</name>
</gene>
<keyword evidence="2 7" id="KW-0134">Cell wall</keyword>
<evidence type="ECO:0000256" key="7">
    <source>
        <dbReference type="RuleBase" id="RU365023"/>
    </source>
</evidence>
<dbReference type="PRINTS" id="PR01226">
    <property type="entry name" value="EXPANSIN"/>
</dbReference>
<comment type="subcellular location">
    <subcellularLocation>
        <location evidence="7">Secreted</location>
        <location evidence="7">Cell wall</location>
    </subcellularLocation>
    <subcellularLocation>
        <location evidence="7">Membrane</location>
        <topology evidence="7">Peripheral membrane protein</topology>
    </subcellularLocation>
</comment>
<dbReference type="Gene3D" id="2.60.40.760">
    <property type="entry name" value="Expansin, cellulose-binding-like domain"/>
    <property type="match status" value="1"/>
</dbReference>
<dbReference type="InterPro" id="IPR007117">
    <property type="entry name" value="Expansin_CBD"/>
</dbReference>
<evidence type="ECO:0000256" key="5">
    <source>
        <dbReference type="ARBA" id="ARBA00023136"/>
    </source>
</evidence>
<dbReference type="SUPFAM" id="SSF50685">
    <property type="entry name" value="Barwin-like endoglucanases"/>
    <property type="match status" value="1"/>
</dbReference>
<dbReference type="PANTHER" id="PTHR31867">
    <property type="entry name" value="EXPANSIN-A15"/>
    <property type="match status" value="1"/>
</dbReference>
<proteinExistence type="inferred from homology"/>
<dbReference type="Pfam" id="PF03330">
    <property type="entry name" value="DPBB_1"/>
    <property type="match status" value="1"/>
</dbReference>
<evidence type="ECO:0000256" key="6">
    <source>
        <dbReference type="ARBA" id="ARBA00023316"/>
    </source>
</evidence>
<dbReference type="GO" id="GO:0009664">
    <property type="term" value="P:plant-type cell wall organization"/>
    <property type="evidence" value="ECO:0007669"/>
    <property type="project" value="InterPro"/>
</dbReference>
<dbReference type="PRINTS" id="PR01225">
    <property type="entry name" value="EXPANSNFAMLY"/>
</dbReference>
<dbReference type="GO" id="GO:0009653">
    <property type="term" value="P:anatomical structure morphogenesis"/>
    <property type="evidence" value="ECO:0007669"/>
    <property type="project" value="UniProtKB-ARBA"/>
</dbReference>
<comment type="caution">
    <text evidence="11">The sequence shown here is derived from an EMBL/GenBank/DDBJ whole genome shotgun (WGS) entry which is preliminary data.</text>
</comment>
<comment type="similarity">
    <text evidence="1 7">Belongs to the expansin family. Expansin A subfamily.</text>
</comment>
<keyword evidence="8" id="KW-0812">Transmembrane</keyword>